<proteinExistence type="inferred from homology"/>
<evidence type="ECO:0000313" key="5">
    <source>
        <dbReference type="Proteomes" id="UP000621560"/>
    </source>
</evidence>
<comment type="caution">
    <text evidence="4">The sequence shown here is derived from an EMBL/GenBank/DDBJ whole genome shotgun (WGS) entry which is preliminary data.</text>
</comment>
<name>A0A927BZS6_9BACL</name>
<evidence type="ECO:0000313" key="4">
    <source>
        <dbReference type="EMBL" id="MBD2848288.1"/>
    </source>
</evidence>
<comment type="similarity">
    <text evidence="1">Belongs to the DSD1 family.</text>
</comment>
<dbReference type="EMBL" id="JACXIZ010000060">
    <property type="protein sequence ID" value="MBD2848288.1"/>
    <property type="molecule type" value="Genomic_DNA"/>
</dbReference>
<dbReference type="GO" id="GO:0008721">
    <property type="term" value="F:D-serine ammonia-lyase activity"/>
    <property type="evidence" value="ECO:0007669"/>
    <property type="project" value="TreeGrafter"/>
</dbReference>
<dbReference type="InterPro" id="IPR001608">
    <property type="entry name" value="Ala_racemase_N"/>
</dbReference>
<dbReference type="AlphaFoldDB" id="A0A927BZS6"/>
<protein>
    <submittedName>
        <fullName evidence="4">Alanine racemase</fullName>
    </submittedName>
</protein>
<organism evidence="4 5">
    <name type="scientific">Paenibacillus sabuli</name>
    <dbReference type="NCBI Taxonomy" id="2772509"/>
    <lineage>
        <taxon>Bacteria</taxon>
        <taxon>Bacillati</taxon>
        <taxon>Bacillota</taxon>
        <taxon>Bacilli</taxon>
        <taxon>Bacillales</taxon>
        <taxon>Paenibacillaceae</taxon>
        <taxon>Paenibacillus</taxon>
    </lineage>
</organism>
<dbReference type="Pfam" id="PF01168">
    <property type="entry name" value="Ala_racemase_N"/>
    <property type="match status" value="1"/>
</dbReference>
<dbReference type="Gene3D" id="2.40.37.20">
    <property type="entry name" value="D-serine dehydratase-like domain"/>
    <property type="match status" value="1"/>
</dbReference>
<keyword evidence="2" id="KW-0456">Lyase</keyword>
<dbReference type="Pfam" id="PF14031">
    <property type="entry name" value="D-ser_dehydrat"/>
    <property type="match status" value="1"/>
</dbReference>
<feature type="domain" description="D-serine dehydratase-like" evidence="3">
    <location>
        <begin position="257"/>
        <end position="349"/>
    </location>
</feature>
<keyword evidence="5" id="KW-1185">Reference proteome</keyword>
<dbReference type="PANTHER" id="PTHR28004:SF2">
    <property type="entry name" value="D-SERINE DEHYDRATASE"/>
    <property type="match status" value="1"/>
</dbReference>
<dbReference type="Gene3D" id="3.20.20.10">
    <property type="entry name" value="Alanine racemase"/>
    <property type="match status" value="1"/>
</dbReference>
<evidence type="ECO:0000256" key="1">
    <source>
        <dbReference type="ARBA" id="ARBA00005323"/>
    </source>
</evidence>
<dbReference type="InterPro" id="IPR042208">
    <property type="entry name" value="D-ser_dehydrat-like_sf"/>
</dbReference>
<dbReference type="SMART" id="SM01119">
    <property type="entry name" value="D-ser_dehydrat"/>
    <property type="match status" value="1"/>
</dbReference>
<evidence type="ECO:0000256" key="2">
    <source>
        <dbReference type="ARBA" id="ARBA00023239"/>
    </source>
</evidence>
<dbReference type="Proteomes" id="UP000621560">
    <property type="component" value="Unassembled WGS sequence"/>
</dbReference>
<sequence length="366" mass="38765">MAEKVTRELDTPCVAVDLDRLEANLQRTAALASAANIGLRPHTKTHKSVQISRRQLELGAVGITVAKLGEAEVMAEAGIADIVIAYPIVGESKLKRLERLLRRIRVAVSTDNYEVAAALSELGERLGRRIPLYIDVNTGLNRCGMEPGPETAELVQAISGLPGVSVAALMTHAGHAYAESDREGARRVAREEALALLETAELIRGQGAPAPGISVGSTPTSKFAGETPGVTEMRPGAYVFGDCSQLFAGLIEEEECALRVYATVVSTPRPGTAIIDAGSKTLSSDLCKHRAGYGYIPAIPDAVISSLSEEHGIVTLPPGAYLQIGDIVALIPNHCCTVVNLHDRLTGMQAGRPVSTIEVDARGRVR</sequence>
<evidence type="ECO:0000259" key="3">
    <source>
        <dbReference type="SMART" id="SM01119"/>
    </source>
</evidence>
<dbReference type="InterPro" id="IPR026956">
    <property type="entry name" value="D-ser_dehydrat-like_dom"/>
</dbReference>
<reference evidence="4" key="1">
    <citation type="submission" date="2020-09" db="EMBL/GenBank/DDBJ databases">
        <title>A novel bacterium of genus Paenibacillus, isolated from South China Sea.</title>
        <authorList>
            <person name="Huang H."/>
            <person name="Mo K."/>
            <person name="Hu Y."/>
        </authorList>
    </citation>
    <scope>NUCLEOTIDE SEQUENCE</scope>
    <source>
        <strain evidence="4">IB182496</strain>
    </source>
</reference>
<gene>
    <name evidence="4" type="ORF">IDH44_24090</name>
</gene>
<dbReference type="SUPFAM" id="SSF51419">
    <property type="entry name" value="PLP-binding barrel"/>
    <property type="match status" value="1"/>
</dbReference>
<dbReference type="RefSeq" id="WP_190921383.1">
    <property type="nucleotide sequence ID" value="NZ_JACXIZ010000060.1"/>
</dbReference>
<dbReference type="InterPro" id="IPR029066">
    <property type="entry name" value="PLP-binding_barrel"/>
</dbReference>
<dbReference type="GO" id="GO:0036088">
    <property type="term" value="P:D-serine catabolic process"/>
    <property type="evidence" value="ECO:0007669"/>
    <property type="project" value="TreeGrafter"/>
</dbReference>
<dbReference type="InterPro" id="IPR051466">
    <property type="entry name" value="D-amino_acid_metab_enzyme"/>
</dbReference>
<accession>A0A927BZS6</accession>
<dbReference type="PANTHER" id="PTHR28004">
    <property type="entry name" value="ZGC:162816-RELATED"/>
    <property type="match status" value="1"/>
</dbReference>